<reference evidence="1" key="1">
    <citation type="submission" date="2022-11" db="EMBL/GenBank/DDBJ databases">
        <title>Genome Sequence of Boeremia exigua.</title>
        <authorList>
            <person name="Buettner E."/>
        </authorList>
    </citation>
    <scope>NUCLEOTIDE SEQUENCE</scope>
    <source>
        <strain evidence="1">CU02</strain>
    </source>
</reference>
<dbReference type="Proteomes" id="UP001153331">
    <property type="component" value="Unassembled WGS sequence"/>
</dbReference>
<keyword evidence="2" id="KW-1185">Reference proteome</keyword>
<gene>
    <name evidence="1" type="ORF">OPT61_g9899</name>
</gene>
<dbReference type="EMBL" id="JAPHNI010001332">
    <property type="protein sequence ID" value="KAJ8105899.1"/>
    <property type="molecule type" value="Genomic_DNA"/>
</dbReference>
<evidence type="ECO:0000313" key="2">
    <source>
        <dbReference type="Proteomes" id="UP001153331"/>
    </source>
</evidence>
<protein>
    <submittedName>
        <fullName evidence="1">Uncharacterized protein</fullName>
    </submittedName>
</protein>
<comment type="caution">
    <text evidence="1">The sequence shown here is derived from an EMBL/GenBank/DDBJ whole genome shotgun (WGS) entry which is preliminary data.</text>
</comment>
<proteinExistence type="predicted"/>
<sequence length="505" mass="55687">MAAANIPSFEHTPMDGIAPACATARKAFLAHKTRPLEYRKEQLRKLYWGFKDNADLIKEACQKDLGKSEFETYLTEISWVMNDCVWMANNVDRFARDEKPEDIAFTNKFMGPRIRKDPLGTVLIIGAYNFPIQLTIGPLIGAIAAGCTAVIKPSESAPFAASVMQKILSESLDPECYTCIQGAVPETTALLDQKWDKIFYTGSENVAKIIAKKAAETLTPLTLELGGRNPAIITKNADPKLAAKRLLWAKTLNAGQVCVSQNCTFVDREIMPAFIEEMRNCLKEFYPNGVRNSPDYGRIVNQRQFQRIKKMLDSTNGEVVIGGTTDEDELFIEPTVVVVQSMDDSLLRDESFGPLLPILPVDDLDQAIRIANEVHDTPLGTYAFGTKAEMQKVLDQTRSGGASLNDGFFHASIPTLAFGGVGSSGTGAYRGKASFDTFTHRRSVTTTPAWLESMMDVRYPPYTSAKMKKLAGMNDLKPNFDRQGRPLGWGGWLFGLVGLNGLIGK</sequence>
<organism evidence="1 2">
    <name type="scientific">Boeremia exigua</name>
    <dbReference type="NCBI Taxonomy" id="749465"/>
    <lineage>
        <taxon>Eukaryota</taxon>
        <taxon>Fungi</taxon>
        <taxon>Dikarya</taxon>
        <taxon>Ascomycota</taxon>
        <taxon>Pezizomycotina</taxon>
        <taxon>Dothideomycetes</taxon>
        <taxon>Pleosporomycetidae</taxon>
        <taxon>Pleosporales</taxon>
        <taxon>Pleosporineae</taxon>
        <taxon>Didymellaceae</taxon>
        <taxon>Boeremia</taxon>
    </lineage>
</organism>
<accession>A0ACC2HT11</accession>
<name>A0ACC2HT11_9PLEO</name>
<evidence type="ECO:0000313" key="1">
    <source>
        <dbReference type="EMBL" id="KAJ8105899.1"/>
    </source>
</evidence>